<dbReference type="Proteomes" id="UP000694559">
    <property type="component" value="Unplaced"/>
</dbReference>
<dbReference type="GO" id="GO:0005125">
    <property type="term" value="F:cytokine activity"/>
    <property type="evidence" value="ECO:0007669"/>
    <property type="project" value="UniProtKB-UniRule"/>
</dbReference>
<keyword evidence="4 6" id="KW-0964">Secreted</keyword>
<comment type="subcellular location">
    <subcellularLocation>
        <location evidence="1 6">Secreted</location>
    </subcellularLocation>
</comment>
<comment type="function">
    <text evidence="6">Immune regulatory cytokine.</text>
</comment>
<dbReference type="Pfam" id="PF00726">
    <property type="entry name" value="IL10"/>
    <property type="match status" value="1"/>
</dbReference>
<evidence type="ECO:0000256" key="1">
    <source>
        <dbReference type="ARBA" id="ARBA00004613"/>
    </source>
</evidence>
<keyword evidence="8" id="KW-1185">Reference proteome</keyword>
<dbReference type="PANTHER" id="PTHR48482:SF3">
    <property type="entry name" value="INTERLEUKIN-19"/>
    <property type="match status" value="1"/>
</dbReference>
<organism evidence="7 8">
    <name type="scientific">Naja naja</name>
    <name type="common">Indian cobra</name>
    <dbReference type="NCBI Taxonomy" id="35670"/>
    <lineage>
        <taxon>Eukaryota</taxon>
        <taxon>Metazoa</taxon>
        <taxon>Chordata</taxon>
        <taxon>Craniata</taxon>
        <taxon>Vertebrata</taxon>
        <taxon>Euteleostomi</taxon>
        <taxon>Lepidosauria</taxon>
        <taxon>Squamata</taxon>
        <taxon>Bifurcata</taxon>
        <taxon>Unidentata</taxon>
        <taxon>Episquamata</taxon>
        <taxon>Toxicofera</taxon>
        <taxon>Serpentes</taxon>
        <taxon>Colubroidea</taxon>
        <taxon>Elapidae</taxon>
        <taxon>Elapinae</taxon>
        <taxon>Naja</taxon>
    </lineage>
</organism>
<dbReference type="OrthoDB" id="9938154at2759"/>
<keyword evidence="5" id="KW-0732">Signal</keyword>
<evidence type="ECO:0000313" key="8">
    <source>
        <dbReference type="Proteomes" id="UP000694559"/>
    </source>
</evidence>
<evidence type="ECO:0000256" key="5">
    <source>
        <dbReference type="ARBA" id="ARBA00022729"/>
    </source>
</evidence>
<dbReference type="AlphaFoldDB" id="A0A8C6XC98"/>
<evidence type="ECO:0000313" key="7">
    <source>
        <dbReference type="Ensembl" id="ENSNNAP00000012290.1"/>
    </source>
</evidence>
<dbReference type="SUPFAM" id="SSF47266">
    <property type="entry name" value="4-helical cytokines"/>
    <property type="match status" value="1"/>
</dbReference>
<dbReference type="Ensembl" id="ENSNNAT00000012867.1">
    <property type="protein sequence ID" value="ENSNNAP00000012290.1"/>
    <property type="gene ID" value="ENSNNAG00000008276.1"/>
</dbReference>
<dbReference type="PANTHER" id="PTHR48482">
    <property type="entry name" value="INTERLEUKIN-19-RELATED"/>
    <property type="match status" value="1"/>
</dbReference>
<accession>A0A8C6XC98</accession>
<dbReference type="InterPro" id="IPR009079">
    <property type="entry name" value="4_helix_cytokine-like_core"/>
</dbReference>
<evidence type="ECO:0000256" key="3">
    <source>
        <dbReference type="ARBA" id="ARBA00022514"/>
    </source>
</evidence>
<dbReference type="InterPro" id="IPR020444">
    <property type="entry name" value="IL-24"/>
</dbReference>
<keyword evidence="3 6" id="KW-0202">Cytokine</keyword>
<dbReference type="OMA" id="RHCETES"/>
<comment type="similarity">
    <text evidence="2 6">Belongs to the IL-10 family.</text>
</comment>
<dbReference type="GO" id="GO:0005615">
    <property type="term" value="C:extracellular space"/>
    <property type="evidence" value="ECO:0007669"/>
    <property type="project" value="UniProtKB-UniRule"/>
</dbReference>
<reference evidence="7" key="2">
    <citation type="submission" date="2025-09" db="UniProtKB">
        <authorList>
            <consortium name="Ensembl"/>
        </authorList>
    </citation>
    <scope>IDENTIFICATION</scope>
</reference>
<evidence type="ECO:0000256" key="6">
    <source>
        <dbReference type="RuleBase" id="RU368043"/>
    </source>
</evidence>
<dbReference type="InterPro" id="IPR020443">
    <property type="entry name" value="IL-10/19/20/24/26"/>
</dbReference>
<name>A0A8C6XC98_NAJNA</name>
<dbReference type="GeneTree" id="ENSGT00950000183124"/>
<evidence type="ECO:0000256" key="4">
    <source>
        <dbReference type="ARBA" id="ARBA00022525"/>
    </source>
</evidence>
<dbReference type="PRINTS" id="PR01937">
    <property type="entry name" value="INTRLEUKIN24"/>
</dbReference>
<reference evidence="7" key="1">
    <citation type="submission" date="2025-08" db="UniProtKB">
        <authorList>
            <consortium name="Ensembl"/>
        </authorList>
    </citation>
    <scope>IDENTIFICATION</scope>
</reference>
<protein>
    <recommendedName>
        <fullName evidence="6">Interleukin family protein</fullName>
    </recommendedName>
</protein>
<proteinExistence type="inferred from homology"/>
<evidence type="ECO:0000256" key="2">
    <source>
        <dbReference type="ARBA" id="ARBA00008813"/>
    </source>
</evidence>
<dbReference type="Gene3D" id="1.20.1250.10">
    <property type="match status" value="1"/>
</dbReference>
<sequence length="108" mass="12619">MSFELLPNSVDRCCLIHHILRFYLDKVFRHCETESLLINRKVSGIANSFLSTEKKFRECHDQNTCHCGEDAITKYEQIINNYEQMEVTSAAMKSLGELDILLDWLEAY</sequence>